<dbReference type="InterPro" id="IPR009091">
    <property type="entry name" value="RCC1/BLIP-II"/>
</dbReference>
<keyword evidence="2" id="KW-0677">Repeat</keyword>
<evidence type="ECO:0000313" key="7">
    <source>
        <dbReference type="Proteomes" id="UP001165060"/>
    </source>
</evidence>
<feature type="repeat" description="RCC1" evidence="3">
    <location>
        <begin position="110"/>
        <end position="163"/>
    </location>
</feature>
<evidence type="ECO:0000256" key="4">
    <source>
        <dbReference type="SAM" id="MobiDB-lite"/>
    </source>
</evidence>
<keyword evidence="7" id="KW-1185">Reference proteome</keyword>
<feature type="repeat" description="RCC1" evidence="3">
    <location>
        <begin position="463"/>
        <end position="516"/>
    </location>
</feature>
<evidence type="ECO:0000313" key="6">
    <source>
        <dbReference type="EMBL" id="GMI18918.1"/>
    </source>
</evidence>
<dbReference type="Proteomes" id="UP001165060">
    <property type="component" value="Unassembled WGS sequence"/>
</dbReference>
<dbReference type="InterPro" id="IPR000408">
    <property type="entry name" value="Reg_chr_condens"/>
</dbReference>
<feature type="repeat" description="RCC1" evidence="3">
    <location>
        <begin position="164"/>
        <end position="218"/>
    </location>
</feature>
<feature type="compositionally biased region" description="Low complexity" evidence="4">
    <location>
        <begin position="18"/>
        <end position="30"/>
    </location>
</feature>
<gene>
    <name evidence="6" type="ORF">TeGR_g2977</name>
</gene>
<dbReference type="PRINTS" id="PR00633">
    <property type="entry name" value="RCCNDNSATION"/>
</dbReference>
<dbReference type="PROSITE" id="PS50012">
    <property type="entry name" value="RCC1_3"/>
    <property type="match status" value="6"/>
</dbReference>
<dbReference type="EMBL" id="BRYB01003651">
    <property type="protein sequence ID" value="GMI18918.1"/>
    <property type="molecule type" value="Genomic_DNA"/>
</dbReference>
<dbReference type="InterPro" id="IPR051553">
    <property type="entry name" value="Ran_GTPase-activating"/>
</dbReference>
<feature type="repeat" description="RCC1" evidence="3">
    <location>
        <begin position="354"/>
        <end position="405"/>
    </location>
</feature>
<dbReference type="PANTHER" id="PTHR45982:SF1">
    <property type="entry name" value="REGULATOR OF CHROMOSOME CONDENSATION"/>
    <property type="match status" value="1"/>
</dbReference>
<comment type="caution">
    <text evidence="6">The sequence shown here is derived from an EMBL/GenBank/DDBJ whole genome shotgun (WGS) entry which is preliminary data.</text>
</comment>
<dbReference type="Gene3D" id="2.130.10.30">
    <property type="entry name" value="Regulator of chromosome condensation 1/beta-lactamase-inhibitor protein II"/>
    <property type="match status" value="1"/>
</dbReference>
<accession>A0ABQ6M3I6</accession>
<dbReference type="PANTHER" id="PTHR45982">
    <property type="entry name" value="REGULATOR OF CHROMOSOME CONDENSATION"/>
    <property type="match status" value="1"/>
</dbReference>
<keyword evidence="1" id="KW-0344">Guanine-nucleotide releasing factor</keyword>
<dbReference type="Pfam" id="PF25390">
    <property type="entry name" value="WD40_RLD"/>
    <property type="match status" value="1"/>
</dbReference>
<reference evidence="6 7" key="1">
    <citation type="journal article" date="2023" name="Commun. Biol.">
        <title>Genome analysis of Parmales, the sister group of diatoms, reveals the evolutionary specialization of diatoms from phago-mixotrophs to photoautotrophs.</title>
        <authorList>
            <person name="Ban H."/>
            <person name="Sato S."/>
            <person name="Yoshikawa S."/>
            <person name="Yamada K."/>
            <person name="Nakamura Y."/>
            <person name="Ichinomiya M."/>
            <person name="Sato N."/>
            <person name="Blanc-Mathieu R."/>
            <person name="Endo H."/>
            <person name="Kuwata A."/>
            <person name="Ogata H."/>
        </authorList>
    </citation>
    <scope>NUCLEOTIDE SEQUENCE [LARGE SCALE GENOMIC DNA]</scope>
</reference>
<evidence type="ECO:0000256" key="1">
    <source>
        <dbReference type="ARBA" id="ARBA00022658"/>
    </source>
</evidence>
<feature type="region of interest" description="Disordered" evidence="4">
    <location>
        <begin position="1"/>
        <end position="34"/>
    </location>
</feature>
<feature type="compositionally biased region" description="Polar residues" evidence="4">
    <location>
        <begin position="1"/>
        <end position="11"/>
    </location>
</feature>
<name>A0ABQ6M3I6_9STRA</name>
<protein>
    <recommendedName>
        <fullName evidence="5">RCC1-like domain-containing protein</fullName>
    </recommendedName>
</protein>
<evidence type="ECO:0000256" key="3">
    <source>
        <dbReference type="PROSITE-ProRule" id="PRU00235"/>
    </source>
</evidence>
<dbReference type="SUPFAM" id="SSF50985">
    <property type="entry name" value="RCC1/BLIP-II"/>
    <property type="match status" value="1"/>
</dbReference>
<organism evidence="6 7">
    <name type="scientific">Tetraparma gracilis</name>
    <dbReference type="NCBI Taxonomy" id="2962635"/>
    <lineage>
        <taxon>Eukaryota</taxon>
        <taxon>Sar</taxon>
        <taxon>Stramenopiles</taxon>
        <taxon>Ochrophyta</taxon>
        <taxon>Bolidophyceae</taxon>
        <taxon>Parmales</taxon>
        <taxon>Triparmaceae</taxon>
        <taxon>Tetraparma</taxon>
    </lineage>
</organism>
<sequence>MPKRPNLSSHGSKSDPYPSAGASPTPTAPGRFAAASASTIKSRTLLTAARTLPLLRVEHLRSTRGLNESFLAASRAALHSNKGASLRALAEEYLAYSGALRATYEPPGLTRVLTFGTGDCGQLGFGIEEDRDLMIRRPRTLHTLASASLLAAGGLHNLAVLSDGAAYAWGCNDDGSVGRPTAQRRVDEGTAKPDYTPAKVHGISAAAGDCQSVLVDSEGRVWVWGCYKDKEGKPIRDAPSPAGVRGKNELPVKVPMPLADGAKPVQVACGASFNAARTSDGGVQTWGLGECGELARPAGPLKVGEDYDLACIARQHLKPAAPVFAGPSASRYVKTIGAGGYHLLVVTVSPAAGYQTWASGLNNYGQLGLGDHDNRKELTPVEAFRGMNMACVDGGMHHSMAVSAEGELYAFGRGDSGQLGNTDEIPPSGYCEESPVPVPVACTGKLLQLACGANHNLVVTSDNEVYSWGYGDMSALGHGKDEDQFRPKKMLIEGAAGKAVHKIAGGGQHSAIILGGK</sequence>
<evidence type="ECO:0000256" key="2">
    <source>
        <dbReference type="ARBA" id="ARBA00022737"/>
    </source>
</evidence>
<dbReference type="InterPro" id="IPR058923">
    <property type="entry name" value="RCC1-like_dom"/>
</dbReference>
<feature type="domain" description="RCC1-like" evidence="5">
    <location>
        <begin position="111"/>
        <end position="512"/>
    </location>
</feature>
<evidence type="ECO:0000259" key="5">
    <source>
        <dbReference type="Pfam" id="PF25390"/>
    </source>
</evidence>
<proteinExistence type="predicted"/>
<feature type="repeat" description="RCC1" evidence="3">
    <location>
        <begin position="281"/>
        <end position="349"/>
    </location>
</feature>
<feature type="repeat" description="RCC1" evidence="3">
    <location>
        <begin position="406"/>
        <end position="462"/>
    </location>
</feature>